<keyword evidence="2" id="KW-0238">DNA-binding</keyword>
<sequence length="86" mass="9220">ARRIPPAAPTLLRHAAPGSAQLLPLGPTEPVLWTQISRYRRVPGQPAPPRTVRQETQTHPDGLLALAAPPPGESLREEPLRGGSRA</sequence>
<feature type="non-terminal residue" evidence="2">
    <location>
        <position position="86"/>
    </location>
</feature>
<keyword evidence="2" id="KW-0371">Homeobox</keyword>
<organism evidence="2">
    <name type="scientific">Nothobranchius korthausae</name>
    <dbReference type="NCBI Taxonomy" id="1143690"/>
    <lineage>
        <taxon>Eukaryota</taxon>
        <taxon>Metazoa</taxon>
        <taxon>Chordata</taxon>
        <taxon>Craniata</taxon>
        <taxon>Vertebrata</taxon>
        <taxon>Euteleostomi</taxon>
        <taxon>Actinopterygii</taxon>
        <taxon>Neopterygii</taxon>
        <taxon>Teleostei</taxon>
        <taxon>Neoteleostei</taxon>
        <taxon>Acanthomorphata</taxon>
        <taxon>Ovalentaria</taxon>
        <taxon>Atherinomorphae</taxon>
        <taxon>Cyprinodontiformes</taxon>
        <taxon>Nothobranchiidae</taxon>
        <taxon>Nothobranchius</taxon>
    </lineage>
</organism>
<reference evidence="2" key="2">
    <citation type="submission" date="2016-06" db="EMBL/GenBank/DDBJ databases">
        <title>The genome of a short-lived fish provides insights into sex chromosome evolution and the genetic control of aging.</title>
        <authorList>
            <person name="Reichwald K."/>
            <person name="Felder M."/>
            <person name="Petzold A."/>
            <person name="Koch P."/>
            <person name="Groth M."/>
            <person name="Platzer M."/>
        </authorList>
    </citation>
    <scope>NUCLEOTIDE SEQUENCE</scope>
    <source>
        <tissue evidence="2">Brain</tissue>
    </source>
</reference>
<feature type="non-terminal residue" evidence="2">
    <location>
        <position position="1"/>
    </location>
</feature>
<reference evidence="2" key="1">
    <citation type="submission" date="2016-05" db="EMBL/GenBank/DDBJ databases">
        <authorList>
            <person name="Lavstsen T."/>
            <person name="Jespersen J.S."/>
        </authorList>
    </citation>
    <scope>NUCLEOTIDE SEQUENCE</scope>
    <source>
        <tissue evidence="2">Brain</tissue>
    </source>
</reference>
<evidence type="ECO:0000313" key="2">
    <source>
        <dbReference type="EMBL" id="SBQ49895.1"/>
    </source>
</evidence>
<dbReference type="AlphaFoldDB" id="A0A1A8ERX9"/>
<feature type="region of interest" description="Disordered" evidence="1">
    <location>
        <begin position="42"/>
        <end position="86"/>
    </location>
</feature>
<feature type="region of interest" description="Disordered" evidence="1">
    <location>
        <begin position="1"/>
        <end position="26"/>
    </location>
</feature>
<dbReference type="EMBL" id="HAEB01003368">
    <property type="protein sequence ID" value="SBQ49895.1"/>
    <property type="molecule type" value="Transcribed_RNA"/>
</dbReference>
<gene>
    <name evidence="2" type="primary">EMX1</name>
</gene>
<evidence type="ECO:0000256" key="1">
    <source>
        <dbReference type="SAM" id="MobiDB-lite"/>
    </source>
</evidence>
<dbReference type="GO" id="GO:0003677">
    <property type="term" value="F:DNA binding"/>
    <property type="evidence" value="ECO:0007669"/>
    <property type="project" value="UniProtKB-KW"/>
</dbReference>
<name>A0A1A8ERX9_9TELE</name>
<accession>A0A1A8ERX9</accession>
<protein>
    <submittedName>
        <fullName evidence="2">Empty spiracles homeobox 1</fullName>
    </submittedName>
</protein>
<proteinExistence type="predicted"/>